<accession>A0A0B6CT19</accession>
<dbReference type="RefSeq" id="WP_044526710.1">
    <property type="nucleotide sequence ID" value="NZ_CP009440.1"/>
</dbReference>
<reference evidence="2 3" key="1">
    <citation type="journal article" date="2015" name="Genome Announc.">
        <title>Genome sequencing of 18 francisella strains to aid in assay development and testing.</title>
        <authorList>
            <person name="Johnson S.L."/>
            <person name="Daligault H.E."/>
            <person name="Davenport K.W."/>
            <person name="Coyne S.R."/>
            <person name="Frey K.G."/>
            <person name="Koroleva G.I."/>
            <person name="Broomall S.M."/>
            <person name="Bishop-Lilly K.A."/>
            <person name="Bruce D.C."/>
            <person name="Chertkov O."/>
            <person name="Freitas T."/>
            <person name="Jaissle J."/>
            <person name="Ladner J.T."/>
            <person name="Rosenzweig C.N."/>
            <person name="Gibbons H.S."/>
            <person name="Palacios G.F."/>
            <person name="Redden C.L."/>
            <person name="Xu Y."/>
            <person name="Minogue T.D."/>
            <person name="Chain P.S."/>
        </authorList>
    </citation>
    <scope>NUCLEOTIDE SEQUENCE [LARGE SCALE GENOMIC DNA]</scope>
    <source>
        <strain evidence="2 3">GA01-2794</strain>
    </source>
</reference>
<dbReference type="CDD" id="cd19097">
    <property type="entry name" value="AKR_unchar"/>
    <property type="match status" value="1"/>
</dbReference>
<dbReference type="InterPro" id="IPR036812">
    <property type="entry name" value="NAD(P)_OxRdtase_dom_sf"/>
</dbReference>
<name>A0A0B6CT19_9GAMM</name>
<dbReference type="PANTHER" id="PTHR43312">
    <property type="entry name" value="D-THREO-ALDOSE 1-DEHYDROGENASE"/>
    <property type="match status" value="1"/>
</dbReference>
<evidence type="ECO:0000259" key="1">
    <source>
        <dbReference type="Pfam" id="PF00248"/>
    </source>
</evidence>
<proteinExistence type="predicted"/>
<dbReference type="SUPFAM" id="SSF51430">
    <property type="entry name" value="NAD(P)-linked oxidoreductase"/>
    <property type="match status" value="1"/>
</dbReference>
<dbReference type="Pfam" id="PF00248">
    <property type="entry name" value="Aldo_ket_red"/>
    <property type="match status" value="1"/>
</dbReference>
<organism evidence="2 3">
    <name type="scientific">Francisella philomiragia</name>
    <dbReference type="NCBI Taxonomy" id="28110"/>
    <lineage>
        <taxon>Bacteria</taxon>
        <taxon>Pseudomonadati</taxon>
        <taxon>Pseudomonadota</taxon>
        <taxon>Gammaproteobacteria</taxon>
        <taxon>Thiotrichales</taxon>
        <taxon>Francisellaceae</taxon>
        <taxon>Francisella</taxon>
    </lineage>
</organism>
<evidence type="ECO:0000313" key="3">
    <source>
        <dbReference type="Proteomes" id="UP000031830"/>
    </source>
</evidence>
<dbReference type="EMBL" id="CP009440">
    <property type="protein sequence ID" value="AJI53629.1"/>
    <property type="molecule type" value="Genomic_DNA"/>
</dbReference>
<dbReference type="AlphaFoldDB" id="A0A0B6CT19"/>
<dbReference type="InterPro" id="IPR053135">
    <property type="entry name" value="AKR2_Oxidoreductase"/>
</dbReference>
<protein>
    <submittedName>
        <fullName evidence="2">Aldo/keto reductase family protein</fullName>
    </submittedName>
</protein>
<dbReference type="OrthoDB" id="9772407at2"/>
<evidence type="ECO:0000313" key="2">
    <source>
        <dbReference type="EMBL" id="AJI53629.1"/>
    </source>
</evidence>
<dbReference type="PANTHER" id="PTHR43312:SF1">
    <property type="entry name" value="NADP-DEPENDENT OXIDOREDUCTASE DOMAIN-CONTAINING PROTEIN"/>
    <property type="match status" value="1"/>
</dbReference>
<feature type="domain" description="NADP-dependent oxidoreductase" evidence="1">
    <location>
        <begin position="13"/>
        <end position="279"/>
    </location>
</feature>
<gene>
    <name evidence="2" type="ORF">LA55_1647</name>
</gene>
<dbReference type="KEGG" id="fpz:LA55_1647"/>
<sequence length="297" mass="34093">MRYVTFHDNKISKLSLGTVQFGLNYGVANQKGQPTQTEVDDIVDYVISQGVNCFDTAQAYGTSEEVLGRAIHGNNFIVSKIKSDVFIDSFDESIRNSLQRLNIQSLFGLLLHDMDIFYKDYALLETKINLAKANGHLKYFGVSIYSKEDFDMALNSDLVDIIQLPFNIFDQRAIAESWFERAKQKNKLIFIRSVFLQGLLLMDITKVPSKLNDAKKYITQLDALCEKYNMTRLELSLAFVDLVAQNSILLFGCDYIKQAQDNINLYNNYKSLDERQILEIIETYGNVSEKIYMPTNW</sequence>
<dbReference type="Proteomes" id="UP000031830">
    <property type="component" value="Chromosome"/>
</dbReference>
<dbReference type="InterPro" id="IPR023210">
    <property type="entry name" value="NADP_OxRdtase_dom"/>
</dbReference>
<dbReference type="Gene3D" id="3.20.20.100">
    <property type="entry name" value="NADP-dependent oxidoreductase domain"/>
    <property type="match status" value="1"/>
</dbReference>